<comment type="caution">
    <text evidence="8">The sequence shown here is derived from an EMBL/GenBank/DDBJ whole genome shotgun (WGS) entry which is preliminary data.</text>
</comment>
<dbReference type="SMART" id="SM01332">
    <property type="entry name" value="Cyclin_C"/>
    <property type="match status" value="1"/>
</dbReference>
<evidence type="ECO:0000256" key="5">
    <source>
        <dbReference type="SAM" id="MobiDB-lite"/>
    </source>
</evidence>
<evidence type="ECO:0000313" key="9">
    <source>
        <dbReference type="Proteomes" id="UP001141327"/>
    </source>
</evidence>
<protein>
    <submittedName>
        <fullName evidence="8">G2/mitotic-specific cyclin-B</fullName>
    </submittedName>
</protein>
<feature type="region of interest" description="Disordered" evidence="5">
    <location>
        <begin position="95"/>
        <end position="115"/>
    </location>
</feature>
<feature type="compositionally biased region" description="Low complexity" evidence="5">
    <location>
        <begin position="489"/>
        <end position="516"/>
    </location>
</feature>
<keyword evidence="3" id="KW-0131">Cell cycle</keyword>
<dbReference type="PROSITE" id="PS00292">
    <property type="entry name" value="CYCLINS"/>
    <property type="match status" value="1"/>
</dbReference>
<reference evidence="8" key="1">
    <citation type="journal article" date="2022" name="bioRxiv">
        <title>Genomics of Preaxostyla Flagellates Illuminates Evolutionary Transitions and the Path Towards Mitochondrial Loss.</title>
        <authorList>
            <person name="Novak L.V.F."/>
            <person name="Treitli S.C."/>
            <person name="Pyrih J."/>
            <person name="Halakuc P."/>
            <person name="Pipaliya S.V."/>
            <person name="Vacek V."/>
            <person name="Brzon O."/>
            <person name="Soukal P."/>
            <person name="Eme L."/>
            <person name="Dacks J.B."/>
            <person name="Karnkowska A."/>
            <person name="Elias M."/>
            <person name="Hampl V."/>
        </authorList>
    </citation>
    <scope>NUCLEOTIDE SEQUENCE</scope>
    <source>
        <strain evidence="8">RCP-MX</strain>
    </source>
</reference>
<feature type="domain" description="Cyclin C-terminal" evidence="7">
    <location>
        <begin position="322"/>
        <end position="439"/>
    </location>
</feature>
<evidence type="ECO:0000259" key="7">
    <source>
        <dbReference type="SMART" id="SM01332"/>
    </source>
</evidence>
<dbReference type="InterPro" id="IPR036915">
    <property type="entry name" value="Cyclin-like_sf"/>
</dbReference>
<organism evidence="8 9">
    <name type="scientific">Paratrimastix pyriformis</name>
    <dbReference type="NCBI Taxonomy" id="342808"/>
    <lineage>
        <taxon>Eukaryota</taxon>
        <taxon>Metamonada</taxon>
        <taxon>Preaxostyla</taxon>
        <taxon>Paratrimastigidae</taxon>
        <taxon>Paratrimastix</taxon>
    </lineage>
</organism>
<evidence type="ECO:0000259" key="6">
    <source>
        <dbReference type="SMART" id="SM00385"/>
    </source>
</evidence>
<dbReference type="PANTHER" id="PTHR10177">
    <property type="entry name" value="CYCLINS"/>
    <property type="match status" value="1"/>
</dbReference>
<evidence type="ECO:0000256" key="3">
    <source>
        <dbReference type="ARBA" id="ARBA00023306"/>
    </source>
</evidence>
<dbReference type="InterPro" id="IPR004367">
    <property type="entry name" value="Cyclin_C-dom"/>
</dbReference>
<evidence type="ECO:0000313" key="8">
    <source>
        <dbReference type="EMBL" id="KAJ4462893.1"/>
    </source>
</evidence>
<dbReference type="InterPro" id="IPR013763">
    <property type="entry name" value="Cyclin-like_dom"/>
</dbReference>
<comment type="similarity">
    <text evidence="4">Belongs to the cyclin family.</text>
</comment>
<accession>A0ABQ8UVI8</accession>
<dbReference type="InterPro" id="IPR006671">
    <property type="entry name" value="Cyclin_N"/>
</dbReference>
<evidence type="ECO:0000256" key="1">
    <source>
        <dbReference type="ARBA" id="ARBA00022618"/>
    </source>
</evidence>
<dbReference type="SMART" id="SM00385">
    <property type="entry name" value="CYCLIN"/>
    <property type="match status" value="2"/>
</dbReference>
<evidence type="ECO:0000256" key="4">
    <source>
        <dbReference type="RuleBase" id="RU000383"/>
    </source>
</evidence>
<feature type="compositionally biased region" description="Acidic residues" evidence="5">
    <location>
        <begin position="571"/>
        <end position="584"/>
    </location>
</feature>
<dbReference type="SUPFAM" id="SSF47954">
    <property type="entry name" value="Cyclin-like"/>
    <property type="match status" value="2"/>
</dbReference>
<dbReference type="Gene3D" id="1.10.472.10">
    <property type="entry name" value="Cyclin-like"/>
    <property type="match status" value="2"/>
</dbReference>
<proteinExistence type="inferred from homology"/>
<dbReference type="InterPro" id="IPR048258">
    <property type="entry name" value="Cyclins_cyclin-box"/>
</dbReference>
<feature type="domain" description="Cyclin-like" evidence="6">
    <location>
        <begin position="229"/>
        <end position="313"/>
    </location>
</feature>
<dbReference type="Pfam" id="PF00134">
    <property type="entry name" value="Cyclin_N"/>
    <property type="match status" value="1"/>
</dbReference>
<dbReference type="Proteomes" id="UP001141327">
    <property type="component" value="Unassembled WGS sequence"/>
</dbReference>
<keyword evidence="1" id="KW-0132">Cell division</keyword>
<gene>
    <name evidence="8" type="ORF">PAPYR_103</name>
</gene>
<dbReference type="EMBL" id="JAPMOS010000001">
    <property type="protein sequence ID" value="KAJ4462893.1"/>
    <property type="molecule type" value="Genomic_DNA"/>
</dbReference>
<evidence type="ECO:0000256" key="2">
    <source>
        <dbReference type="ARBA" id="ARBA00023127"/>
    </source>
</evidence>
<name>A0ABQ8UVI8_9EUKA</name>
<feature type="domain" description="Cyclin-like" evidence="6">
    <location>
        <begin position="326"/>
        <end position="408"/>
    </location>
</feature>
<sequence length="663" mass="73518">MATRTVPNLAAVPNENADIQSGKPHLMARQSAIPFRDRSNQLPSSALTAGKPLRSLDQVTQVEVQQQPQQPSLLPQPRLAVQQPDVQAIRRRRIDESVASAPVPPRPLASASAQRPTVSSVAPFLPNAASMLPPQAHQAHHVPAESLERMALTPDRVRLADEGISSLDPVEYNDIDCSDARNPQAVTEYVNEIYQFLRESEQSRDCLVTTDYIAHQPEVNERMRAALIDWILDVHYGFKMSPDSLFLSVNLIDRFLSKRQVSASKLLLLGVTSLFLAAKFEETPAISVLDFVSISGEQCSRKAIIKMESLILDTLKYTMSVPTTLTFLKRYAKAADATNQIGMLSRFITELALHDYYVSTHYLPSMVSAAAISLALRVVKRPAWTPTLIHYSGYQEHQLTECVHDLARTVLKLQFISIRAVYEKYNSLRYLSVAQLCLHEATEQFPAIALEVAAHYQRNPEPLEAALDLPDLNAIRDQDALAYQEEQQRIQQQQRIQMAAQQQQHHQRAAPQAAPAVAPPMAQPHLSQEPPPQVHPRHTQQQQMTLEADPELDSMGASEDSTLGERQPGDGQDELAYDDEGEGEGEVACEPGIFYVCERFALASVLVSLPLPSPGCTKHRSSFVGSEKTAPLAPMNFFLSHGMHVNKDHQATSPGIWGECFPG</sequence>
<dbReference type="Pfam" id="PF02984">
    <property type="entry name" value="Cyclin_C"/>
    <property type="match status" value="1"/>
</dbReference>
<keyword evidence="2 4" id="KW-0195">Cyclin</keyword>
<keyword evidence="9" id="KW-1185">Reference proteome</keyword>
<dbReference type="InterPro" id="IPR039361">
    <property type="entry name" value="Cyclin"/>
</dbReference>
<feature type="region of interest" description="Disordered" evidence="5">
    <location>
        <begin position="485"/>
        <end position="584"/>
    </location>
</feature>